<dbReference type="EMBL" id="BART01034549">
    <property type="protein sequence ID" value="GAH05987.1"/>
    <property type="molecule type" value="Genomic_DNA"/>
</dbReference>
<proteinExistence type="predicted"/>
<comment type="caution">
    <text evidence="2">The sequence shown here is derived from an EMBL/GenBank/DDBJ whole genome shotgun (WGS) entry which is preliminary data.</text>
</comment>
<feature type="transmembrane region" description="Helical" evidence="1">
    <location>
        <begin position="136"/>
        <end position="161"/>
    </location>
</feature>
<evidence type="ECO:0000313" key="2">
    <source>
        <dbReference type="EMBL" id="GAH05987.1"/>
    </source>
</evidence>
<dbReference type="InterPro" id="IPR052522">
    <property type="entry name" value="ABC-2_transport_permease"/>
</dbReference>
<keyword evidence="1" id="KW-1133">Transmembrane helix</keyword>
<protein>
    <recommendedName>
        <fullName evidence="3">ABC-2 type transporter domain-containing protein</fullName>
    </recommendedName>
</protein>
<evidence type="ECO:0008006" key="3">
    <source>
        <dbReference type="Google" id="ProtNLM"/>
    </source>
</evidence>
<feature type="transmembrane region" description="Helical" evidence="1">
    <location>
        <begin position="34"/>
        <end position="54"/>
    </location>
</feature>
<keyword evidence="1" id="KW-0812">Transmembrane</keyword>
<feature type="transmembrane region" description="Helical" evidence="1">
    <location>
        <begin position="102"/>
        <end position="130"/>
    </location>
</feature>
<sequence>MSNVNIEITAYKTLMPYLIHATTRMWYTSFLPPLVAPALFIFIFGAIVGARIAPVEGLNYMQYIAPGLAIMVIMNVAYADSSGFFYHAKSARFIEQALVSPTSIYVVLGCYISIGMLNSLFLGLIMMLFLSFYASISIASITITLSTAVLASLIFSMAGIISA</sequence>
<accession>X1CED6</accession>
<keyword evidence="1" id="KW-0472">Membrane</keyword>
<dbReference type="AlphaFoldDB" id="X1CED6"/>
<dbReference type="PANTHER" id="PTHR43332:SF2">
    <property type="entry name" value="INNER MEMBRANE TRANSPORT PERMEASE YADH"/>
    <property type="match status" value="1"/>
</dbReference>
<evidence type="ECO:0000256" key="1">
    <source>
        <dbReference type="SAM" id="Phobius"/>
    </source>
</evidence>
<feature type="non-terminal residue" evidence="2">
    <location>
        <position position="163"/>
    </location>
</feature>
<reference evidence="2" key="1">
    <citation type="journal article" date="2014" name="Front. Microbiol.">
        <title>High frequency of phylogenetically diverse reductive dehalogenase-homologous genes in deep subseafloor sedimentary metagenomes.</title>
        <authorList>
            <person name="Kawai M."/>
            <person name="Futagami T."/>
            <person name="Toyoda A."/>
            <person name="Takaki Y."/>
            <person name="Nishi S."/>
            <person name="Hori S."/>
            <person name="Arai W."/>
            <person name="Tsubouchi T."/>
            <person name="Morono Y."/>
            <person name="Uchiyama I."/>
            <person name="Ito T."/>
            <person name="Fujiyama A."/>
            <person name="Inagaki F."/>
            <person name="Takami H."/>
        </authorList>
    </citation>
    <scope>NUCLEOTIDE SEQUENCE</scope>
    <source>
        <strain evidence="2">Expedition CK06-06</strain>
    </source>
</reference>
<name>X1CED6_9ZZZZ</name>
<gene>
    <name evidence="2" type="ORF">S01H4_59016</name>
</gene>
<organism evidence="2">
    <name type="scientific">marine sediment metagenome</name>
    <dbReference type="NCBI Taxonomy" id="412755"/>
    <lineage>
        <taxon>unclassified sequences</taxon>
        <taxon>metagenomes</taxon>
        <taxon>ecological metagenomes</taxon>
    </lineage>
</organism>
<dbReference type="GO" id="GO:0005886">
    <property type="term" value="C:plasma membrane"/>
    <property type="evidence" value="ECO:0007669"/>
    <property type="project" value="TreeGrafter"/>
</dbReference>
<feature type="transmembrane region" description="Helical" evidence="1">
    <location>
        <begin position="60"/>
        <end position="81"/>
    </location>
</feature>
<dbReference type="PANTHER" id="PTHR43332">
    <property type="entry name" value="INNER MEMBRANE TRANSPORT PERMEASE YADH-RELATED"/>
    <property type="match status" value="1"/>
</dbReference>